<keyword evidence="3" id="KW-1185">Reference proteome</keyword>
<name>A0A0M8MF93_9FLAO</name>
<keyword evidence="1" id="KW-1133">Transmembrane helix</keyword>
<sequence length="119" mass="13543">MSTFIDIITEKCPVCGKGHVFAKKGNPLLFQMPKMETNCTVCGHKFEREPGYFFGSMFVSYAIAVAEMIAVFVIMQFFTTDFATLVTTIAILSVLFSTFNFRKSRMLWIYMFDGGKRSL</sequence>
<proteinExistence type="predicted"/>
<feature type="transmembrane region" description="Helical" evidence="1">
    <location>
        <begin position="82"/>
        <end position="101"/>
    </location>
</feature>
<dbReference type="InterPro" id="IPR009325">
    <property type="entry name" value="DUF983"/>
</dbReference>
<protein>
    <recommendedName>
        <fullName evidence="4">DUF983 domain-containing protein</fullName>
    </recommendedName>
</protein>
<evidence type="ECO:0000256" key="1">
    <source>
        <dbReference type="SAM" id="Phobius"/>
    </source>
</evidence>
<keyword evidence="1" id="KW-0812">Transmembrane</keyword>
<comment type="caution">
    <text evidence="2">The sequence shown here is derived from an EMBL/GenBank/DDBJ whole genome shotgun (WGS) entry which is preliminary data.</text>
</comment>
<dbReference type="Pfam" id="PF06170">
    <property type="entry name" value="DUF983"/>
    <property type="match status" value="1"/>
</dbReference>
<dbReference type="EMBL" id="LIYD01000005">
    <property type="protein sequence ID" value="KOS05031.1"/>
    <property type="molecule type" value="Genomic_DNA"/>
</dbReference>
<dbReference type="AlphaFoldDB" id="A0A0M8MF93"/>
<dbReference type="PATRIC" id="fig|1202724.3.peg.513"/>
<dbReference type="STRING" id="1202724.AM493_02505"/>
<feature type="transmembrane region" description="Helical" evidence="1">
    <location>
        <begin position="52"/>
        <end position="76"/>
    </location>
</feature>
<evidence type="ECO:0000313" key="2">
    <source>
        <dbReference type="EMBL" id="KOS05031.1"/>
    </source>
</evidence>
<dbReference type="Proteomes" id="UP000037755">
    <property type="component" value="Unassembled WGS sequence"/>
</dbReference>
<accession>A0A0M8MF93</accession>
<organism evidence="2 3">
    <name type="scientific">Flavobacterium akiainvivens</name>
    <dbReference type="NCBI Taxonomy" id="1202724"/>
    <lineage>
        <taxon>Bacteria</taxon>
        <taxon>Pseudomonadati</taxon>
        <taxon>Bacteroidota</taxon>
        <taxon>Flavobacteriia</taxon>
        <taxon>Flavobacteriales</taxon>
        <taxon>Flavobacteriaceae</taxon>
        <taxon>Flavobacterium</taxon>
    </lineage>
</organism>
<dbReference type="OrthoDB" id="9790326at2"/>
<reference evidence="2 3" key="1">
    <citation type="submission" date="2015-08" db="EMBL/GenBank/DDBJ databases">
        <title>Whole genome sequence of Flavobacterium akiainvivens IK-1T, from decaying Wikstroemia oahuensis, an endemic Hawaiian shrub.</title>
        <authorList>
            <person name="Wan X."/>
            <person name="Hou S."/>
            <person name="Saito J."/>
            <person name="Donachie S."/>
        </authorList>
    </citation>
    <scope>NUCLEOTIDE SEQUENCE [LARGE SCALE GENOMIC DNA]</scope>
    <source>
        <strain evidence="2 3">IK-1</strain>
    </source>
</reference>
<evidence type="ECO:0000313" key="3">
    <source>
        <dbReference type="Proteomes" id="UP000037755"/>
    </source>
</evidence>
<gene>
    <name evidence="2" type="ORF">AM493_02505</name>
</gene>
<keyword evidence="1" id="KW-0472">Membrane</keyword>
<dbReference type="RefSeq" id="WP_054406090.1">
    <property type="nucleotide sequence ID" value="NZ_FOYA01000004.1"/>
</dbReference>
<evidence type="ECO:0008006" key="4">
    <source>
        <dbReference type="Google" id="ProtNLM"/>
    </source>
</evidence>